<organism evidence="1 2">
    <name type="scientific">Symbiochloris irregularis</name>
    <dbReference type="NCBI Taxonomy" id="706552"/>
    <lineage>
        <taxon>Eukaryota</taxon>
        <taxon>Viridiplantae</taxon>
        <taxon>Chlorophyta</taxon>
        <taxon>core chlorophytes</taxon>
        <taxon>Trebouxiophyceae</taxon>
        <taxon>Trebouxiales</taxon>
        <taxon>Trebouxiaceae</taxon>
        <taxon>Symbiochloris</taxon>
    </lineage>
</organism>
<comment type="caution">
    <text evidence="1">The sequence shown here is derived from an EMBL/GenBank/DDBJ whole genome shotgun (WGS) entry which is preliminary data.</text>
</comment>
<evidence type="ECO:0000313" key="1">
    <source>
        <dbReference type="EMBL" id="KAK9810915.1"/>
    </source>
</evidence>
<proteinExistence type="predicted"/>
<keyword evidence="2" id="KW-1185">Reference proteome</keyword>
<dbReference type="Proteomes" id="UP001465755">
    <property type="component" value="Unassembled WGS sequence"/>
</dbReference>
<dbReference type="AlphaFoldDB" id="A0AAW1PM64"/>
<accession>A0AAW1PM64</accession>
<sequence>MLRQRLQPLHATDRGGLLLRTQSGAGAHIASPSSLAPCLISKKASATEGSPLLLGALSVRGVLLTSQLSLFGKEQC</sequence>
<gene>
    <name evidence="1" type="ORF">WJX73_007915</name>
</gene>
<name>A0AAW1PM64_9CHLO</name>
<evidence type="ECO:0000313" key="2">
    <source>
        <dbReference type="Proteomes" id="UP001465755"/>
    </source>
</evidence>
<dbReference type="EMBL" id="JALJOQ010000013">
    <property type="protein sequence ID" value="KAK9810915.1"/>
    <property type="molecule type" value="Genomic_DNA"/>
</dbReference>
<protein>
    <submittedName>
        <fullName evidence="1">Uncharacterized protein</fullName>
    </submittedName>
</protein>
<reference evidence="1 2" key="1">
    <citation type="journal article" date="2024" name="Nat. Commun.">
        <title>Phylogenomics reveals the evolutionary origins of lichenization in chlorophyte algae.</title>
        <authorList>
            <person name="Puginier C."/>
            <person name="Libourel C."/>
            <person name="Otte J."/>
            <person name="Skaloud P."/>
            <person name="Haon M."/>
            <person name="Grisel S."/>
            <person name="Petersen M."/>
            <person name="Berrin J.G."/>
            <person name="Delaux P.M."/>
            <person name="Dal Grande F."/>
            <person name="Keller J."/>
        </authorList>
    </citation>
    <scope>NUCLEOTIDE SEQUENCE [LARGE SCALE GENOMIC DNA]</scope>
    <source>
        <strain evidence="1 2">SAG 2036</strain>
    </source>
</reference>